<proteinExistence type="predicted"/>
<comment type="caution">
    <text evidence="2">The sequence shown here is derived from an EMBL/GenBank/DDBJ whole genome shotgun (WGS) entry which is preliminary data.</text>
</comment>
<gene>
    <name evidence="2" type="ORF">ACFFRH_39235</name>
</gene>
<feature type="chain" id="PRO_5046633515" description="Allene oxide cyclase barrel-like domain-containing protein" evidence="1">
    <location>
        <begin position="24"/>
        <end position="160"/>
    </location>
</feature>
<organism evidence="2 3">
    <name type="scientific">Streptosporangium vulgare</name>
    <dbReference type="NCBI Taxonomy" id="46190"/>
    <lineage>
        <taxon>Bacteria</taxon>
        <taxon>Bacillati</taxon>
        <taxon>Actinomycetota</taxon>
        <taxon>Actinomycetes</taxon>
        <taxon>Streptosporangiales</taxon>
        <taxon>Streptosporangiaceae</taxon>
        <taxon>Streptosporangium</taxon>
    </lineage>
</organism>
<dbReference type="Proteomes" id="UP001589610">
    <property type="component" value="Unassembled WGS sequence"/>
</dbReference>
<protein>
    <recommendedName>
        <fullName evidence="4">Allene oxide cyclase barrel-like domain-containing protein</fullName>
    </recommendedName>
</protein>
<name>A0ABV5TTT6_9ACTN</name>
<keyword evidence="3" id="KW-1185">Reference proteome</keyword>
<evidence type="ECO:0008006" key="4">
    <source>
        <dbReference type="Google" id="ProtNLM"/>
    </source>
</evidence>
<evidence type="ECO:0000313" key="3">
    <source>
        <dbReference type="Proteomes" id="UP001589610"/>
    </source>
</evidence>
<evidence type="ECO:0000256" key="1">
    <source>
        <dbReference type="SAM" id="SignalP"/>
    </source>
</evidence>
<sequence length="160" mass="16672">MHSRKVIAALALAGGLVAPMALAATPAAAMAGSCRVELYDIDAGNVADRDGQDELRFLVGGNLFPRINANYFGMNAGDDGDPGDFEGPTSIILNTQDVDFELRETDGPVWGQGDRLGTVTATGNTCAGLATGATRIITRTLTGNEQTAYSYVVSLEMTAL</sequence>
<accession>A0ABV5TTT6</accession>
<dbReference type="EMBL" id="JBHMBS010000035">
    <property type="protein sequence ID" value="MFB9681550.1"/>
    <property type="molecule type" value="Genomic_DNA"/>
</dbReference>
<evidence type="ECO:0000313" key="2">
    <source>
        <dbReference type="EMBL" id="MFB9681550.1"/>
    </source>
</evidence>
<dbReference type="RefSeq" id="WP_344749353.1">
    <property type="nucleotide sequence ID" value="NZ_BAAAWW010000191.1"/>
</dbReference>
<feature type="signal peptide" evidence="1">
    <location>
        <begin position="1"/>
        <end position="23"/>
    </location>
</feature>
<reference evidence="2 3" key="1">
    <citation type="submission" date="2024-09" db="EMBL/GenBank/DDBJ databases">
        <authorList>
            <person name="Sun Q."/>
            <person name="Mori K."/>
        </authorList>
    </citation>
    <scope>NUCLEOTIDE SEQUENCE [LARGE SCALE GENOMIC DNA]</scope>
    <source>
        <strain evidence="2 3">JCM 3028</strain>
    </source>
</reference>
<keyword evidence="1" id="KW-0732">Signal</keyword>
<dbReference type="PROSITE" id="PS51257">
    <property type="entry name" value="PROKAR_LIPOPROTEIN"/>
    <property type="match status" value="1"/>
</dbReference>